<dbReference type="AlphaFoldDB" id="A0A926D204"/>
<evidence type="ECO:0000256" key="3">
    <source>
        <dbReference type="ARBA" id="ARBA00004752"/>
    </source>
</evidence>
<dbReference type="Pfam" id="PF02875">
    <property type="entry name" value="Mur_ligase_C"/>
    <property type="match status" value="1"/>
</dbReference>
<organism evidence="21 22">
    <name type="scientific">Luoshenia tenuis</name>
    <dbReference type="NCBI Taxonomy" id="2763654"/>
    <lineage>
        <taxon>Bacteria</taxon>
        <taxon>Bacillati</taxon>
        <taxon>Bacillota</taxon>
        <taxon>Clostridia</taxon>
        <taxon>Christensenellales</taxon>
        <taxon>Christensenellaceae</taxon>
        <taxon>Luoshenia</taxon>
    </lineage>
</organism>
<keyword evidence="11 17" id="KW-0133">Cell shape</keyword>
<evidence type="ECO:0000256" key="7">
    <source>
        <dbReference type="ARBA" id="ARBA00022490"/>
    </source>
</evidence>
<dbReference type="RefSeq" id="WP_249285683.1">
    <property type="nucleotide sequence ID" value="NZ_JACRSO010000005.1"/>
</dbReference>
<dbReference type="SUPFAM" id="SSF53623">
    <property type="entry name" value="MurD-like peptide ligases, catalytic domain"/>
    <property type="match status" value="1"/>
</dbReference>
<evidence type="ECO:0000256" key="11">
    <source>
        <dbReference type="ARBA" id="ARBA00022960"/>
    </source>
</evidence>
<evidence type="ECO:0000256" key="16">
    <source>
        <dbReference type="ARBA" id="ARBA00047632"/>
    </source>
</evidence>
<dbReference type="EC" id="6.3.2.9" evidence="5 17"/>
<gene>
    <name evidence="17 21" type="primary">murD</name>
    <name evidence="21" type="ORF">H8699_10725</name>
</gene>
<dbReference type="InterPro" id="IPR036615">
    <property type="entry name" value="Mur_ligase_C_dom_sf"/>
</dbReference>
<protein>
    <recommendedName>
        <fullName evidence="6 17">UDP-N-acetylmuramoylalanine--D-glutamate ligase</fullName>
        <ecNumber evidence="5 17">6.3.2.9</ecNumber>
    </recommendedName>
    <alternativeName>
        <fullName evidence="15 17">D-glutamic acid-adding enzyme</fullName>
    </alternativeName>
    <alternativeName>
        <fullName evidence="14 17">UDP-N-acetylmuramoyl-L-alanyl-D-glutamate synthetase</fullName>
    </alternativeName>
</protein>
<comment type="caution">
    <text evidence="21">The sequence shown here is derived from an EMBL/GenBank/DDBJ whole genome shotgun (WGS) entry which is preliminary data.</text>
</comment>
<keyword evidence="9 17" id="KW-0547">Nucleotide-binding</keyword>
<keyword evidence="7 17" id="KW-0963">Cytoplasm</keyword>
<dbReference type="GO" id="GO:0009252">
    <property type="term" value="P:peptidoglycan biosynthetic process"/>
    <property type="evidence" value="ECO:0007669"/>
    <property type="project" value="UniProtKB-UniRule"/>
</dbReference>
<comment type="catalytic activity">
    <reaction evidence="16 17 18">
        <text>UDP-N-acetyl-alpha-D-muramoyl-L-alanine + D-glutamate + ATP = UDP-N-acetyl-alpha-D-muramoyl-L-alanyl-D-glutamate + ADP + phosphate + H(+)</text>
        <dbReference type="Rhea" id="RHEA:16429"/>
        <dbReference type="ChEBI" id="CHEBI:15378"/>
        <dbReference type="ChEBI" id="CHEBI:29986"/>
        <dbReference type="ChEBI" id="CHEBI:30616"/>
        <dbReference type="ChEBI" id="CHEBI:43474"/>
        <dbReference type="ChEBI" id="CHEBI:83898"/>
        <dbReference type="ChEBI" id="CHEBI:83900"/>
        <dbReference type="ChEBI" id="CHEBI:456216"/>
        <dbReference type="EC" id="6.3.2.9"/>
    </reaction>
</comment>
<comment type="similarity">
    <text evidence="4 17">Belongs to the MurCDEF family.</text>
</comment>
<dbReference type="GO" id="GO:0005737">
    <property type="term" value="C:cytoplasm"/>
    <property type="evidence" value="ECO:0007669"/>
    <property type="project" value="UniProtKB-SubCell"/>
</dbReference>
<dbReference type="Gene3D" id="3.90.190.20">
    <property type="entry name" value="Mur ligase, C-terminal domain"/>
    <property type="match status" value="1"/>
</dbReference>
<keyword evidence="10 17" id="KW-0067">ATP-binding</keyword>
<dbReference type="Pfam" id="PF21799">
    <property type="entry name" value="MurD-like_N"/>
    <property type="match status" value="1"/>
</dbReference>
<feature type="binding site" evidence="17">
    <location>
        <begin position="122"/>
        <end position="128"/>
    </location>
    <ligand>
        <name>ATP</name>
        <dbReference type="ChEBI" id="CHEBI:30616"/>
    </ligand>
</feature>
<dbReference type="Gene3D" id="3.40.1190.10">
    <property type="entry name" value="Mur-like, catalytic domain"/>
    <property type="match status" value="1"/>
</dbReference>
<feature type="domain" description="Mur ligase central" evidence="20">
    <location>
        <begin position="120"/>
        <end position="297"/>
    </location>
</feature>
<evidence type="ECO:0000256" key="1">
    <source>
        <dbReference type="ARBA" id="ARBA00002734"/>
    </source>
</evidence>
<feature type="domain" description="Mur ligase C-terminal" evidence="19">
    <location>
        <begin position="320"/>
        <end position="434"/>
    </location>
</feature>
<accession>A0A926D204</accession>
<evidence type="ECO:0000259" key="20">
    <source>
        <dbReference type="Pfam" id="PF08245"/>
    </source>
</evidence>
<proteinExistence type="inferred from homology"/>
<keyword evidence="22" id="KW-1185">Reference proteome</keyword>
<evidence type="ECO:0000256" key="15">
    <source>
        <dbReference type="ARBA" id="ARBA00032324"/>
    </source>
</evidence>
<evidence type="ECO:0000256" key="4">
    <source>
        <dbReference type="ARBA" id="ARBA00010416"/>
    </source>
</evidence>
<dbReference type="Gene3D" id="3.40.50.720">
    <property type="entry name" value="NAD(P)-binding Rossmann-like Domain"/>
    <property type="match status" value="1"/>
</dbReference>
<sequence>MGSFKQEIAGKKVLIVGAARSGVAAAKQLCALGAQVTLNDSKGEDELPGVMEEIRSLPIARALGCPAMDCLAGQQLMVISPGVPIQSPFIAKARQMGIEVIGEIELAFRLCPEGVRLAAITGTNGKTTTTALCGEIFKAAGQRVHVVGNIGTPFISRVPEIAPGDVVVAEISSFQLESVSAFRPSAAALLNLTEDHLNRHGTMEEYLRVKSRIFENMEGEDALFLNADAPALRGVDKGARCKVGSFSRKGPVAFGAYAQDGTVYFAGGEGTEKICAVKDIFIPGAHNLENALAAVSLCMALGAPAKAVKKTLRDFQGVEHRIEFVTEVRGVRFINDSKGTNPDSTIKAIQAMDRPTVLICGGYDKHADFLPMVKAFTPQIQTLVLIGQTADQILAAAKKCGFDRVMRAGDMAGAVKTAFRVAQPGGSVLLSPACASFDMFSDYEERGRVFKDEVRHLKEALDGQSQS</sequence>
<dbReference type="Pfam" id="PF08245">
    <property type="entry name" value="Mur_ligase_M"/>
    <property type="match status" value="1"/>
</dbReference>
<dbReference type="InterPro" id="IPR005762">
    <property type="entry name" value="MurD"/>
</dbReference>
<dbReference type="Proteomes" id="UP000654279">
    <property type="component" value="Unassembled WGS sequence"/>
</dbReference>
<comment type="subcellular location">
    <subcellularLocation>
        <location evidence="2 17 18">Cytoplasm</location>
    </subcellularLocation>
</comment>
<evidence type="ECO:0000256" key="17">
    <source>
        <dbReference type="HAMAP-Rule" id="MF_00639"/>
    </source>
</evidence>
<keyword evidence="8 17" id="KW-0436">Ligase</keyword>
<keyword evidence="13 17" id="KW-0961">Cell wall biogenesis/degradation</keyword>
<comment type="pathway">
    <text evidence="3 17 18">Cell wall biogenesis; peptidoglycan biosynthesis.</text>
</comment>
<evidence type="ECO:0000256" key="2">
    <source>
        <dbReference type="ARBA" id="ARBA00004496"/>
    </source>
</evidence>
<comment type="function">
    <text evidence="1 17 18">Cell wall formation. Catalyzes the addition of glutamate to the nucleotide precursor UDP-N-acetylmuramoyl-L-alanine (UMA).</text>
</comment>
<dbReference type="PANTHER" id="PTHR43692:SF1">
    <property type="entry name" value="UDP-N-ACETYLMURAMOYLALANINE--D-GLUTAMATE LIGASE"/>
    <property type="match status" value="1"/>
</dbReference>
<dbReference type="GO" id="GO:0071555">
    <property type="term" value="P:cell wall organization"/>
    <property type="evidence" value="ECO:0007669"/>
    <property type="project" value="UniProtKB-KW"/>
</dbReference>
<evidence type="ECO:0000313" key="22">
    <source>
        <dbReference type="Proteomes" id="UP000654279"/>
    </source>
</evidence>
<dbReference type="SUPFAM" id="SSF53244">
    <property type="entry name" value="MurD-like peptide ligases, peptide-binding domain"/>
    <property type="match status" value="1"/>
</dbReference>
<keyword evidence="17 18" id="KW-0131">Cell cycle</keyword>
<evidence type="ECO:0000256" key="13">
    <source>
        <dbReference type="ARBA" id="ARBA00023316"/>
    </source>
</evidence>
<dbReference type="GO" id="GO:0008360">
    <property type="term" value="P:regulation of cell shape"/>
    <property type="evidence" value="ECO:0007669"/>
    <property type="project" value="UniProtKB-KW"/>
</dbReference>
<dbReference type="InterPro" id="IPR036565">
    <property type="entry name" value="Mur-like_cat_sf"/>
</dbReference>
<name>A0A926D204_9FIRM</name>
<dbReference type="GO" id="GO:0051301">
    <property type="term" value="P:cell division"/>
    <property type="evidence" value="ECO:0007669"/>
    <property type="project" value="UniProtKB-KW"/>
</dbReference>
<evidence type="ECO:0000256" key="8">
    <source>
        <dbReference type="ARBA" id="ARBA00022598"/>
    </source>
</evidence>
<evidence type="ECO:0000256" key="12">
    <source>
        <dbReference type="ARBA" id="ARBA00022984"/>
    </source>
</evidence>
<dbReference type="GO" id="GO:0005524">
    <property type="term" value="F:ATP binding"/>
    <property type="evidence" value="ECO:0007669"/>
    <property type="project" value="UniProtKB-UniRule"/>
</dbReference>
<dbReference type="SUPFAM" id="SSF51984">
    <property type="entry name" value="MurCD N-terminal domain"/>
    <property type="match status" value="1"/>
</dbReference>
<evidence type="ECO:0000256" key="6">
    <source>
        <dbReference type="ARBA" id="ARBA00015655"/>
    </source>
</evidence>
<evidence type="ECO:0000259" key="19">
    <source>
        <dbReference type="Pfam" id="PF02875"/>
    </source>
</evidence>
<dbReference type="InterPro" id="IPR004101">
    <property type="entry name" value="Mur_ligase_C"/>
</dbReference>
<dbReference type="InterPro" id="IPR013221">
    <property type="entry name" value="Mur_ligase_cen"/>
</dbReference>
<evidence type="ECO:0000313" key="21">
    <source>
        <dbReference type="EMBL" id="MBC8529902.1"/>
    </source>
</evidence>
<evidence type="ECO:0000256" key="14">
    <source>
        <dbReference type="ARBA" id="ARBA00030398"/>
    </source>
</evidence>
<evidence type="ECO:0000256" key="9">
    <source>
        <dbReference type="ARBA" id="ARBA00022741"/>
    </source>
</evidence>
<reference evidence="21" key="1">
    <citation type="submission" date="2020-08" db="EMBL/GenBank/DDBJ databases">
        <title>Genome public.</title>
        <authorList>
            <person name="Liu C."/>
            <person name="Sun Q."/>
        </authorList>
    </citation>
    <scope>NUCLEOTIDE SEQUENCE</scope>
    <source>
        <strain evidence="21">NSJ-44</strain>
    </source>
</reference>
<keyword evidence="17 18" id="KW-0132">Cell division</keyword>
<dbReference type="HAMAP" id="MF_00639">
    <property type="entry name" value="MurD"/>
    <property type="match status" value="1"/>
</dbReference>
<dbReference type="NCBIfam" id="TIGR01087">
    <property type="entry name" value="murD"/>
    <property type="match status" value="1"/>
</dbReference>
<dbReference type="EMBL" id="JACRSO010000005">
    <property type="protein sequence ID" value="MBC8529902.1"/>
    <property type="molecule type" value="Genomic_DNA"/>
</dbReference>
<evidence type="ECO:0000256" key="10">
    <source>
        <dbReference type="ARBA" id="ARBA00022840"/>
    </source>
</evidence>
<dbReference type="GO" id="GO:0008764">
    <property type="term" value="F:UDP-N-acetylmuramoylalanine-D-glutamate ligase activity"/>
    <property type="evidence" value="ECO:0007669"/>
    <property type="project" value="UniProtKB-UniRule"/>
</dbReference>
<keyword evidence="12 17" id="KW-0573">Peptidoglycan synthesis</keyword>
<evidence type="ECO:0000256" key="5">
    <source>
        <dbReference type="ARBA" id="ARBA00012212"/>
    </source>
</evidence>
<evidence type="ECO:0000256" key="18">
    <source>
        <dbReference type="RuleBase" id="RU003664"/>
    </source>
</evidence>
<dbReference type="PANTHER" id="PTHR43692">
    <property type="entry name" value="UDP-N-ACETYLMURAMOYLALANINE--D-GLUTAMATE LIGASE"/>
    <property type="match status" value="1"/>
</dbReference>